<dbReference type="EMBL" id="CP001674">
    <property type="protein sequence ID" value="ACT50421.1"/>
    <property type="molecule type" value="Genomic_DNA"/>
</dbReference>
<dbReference type="OrthoDB" id="8588402at2"/>
<dbReference type="InterPro" id="IPR052155">
    <property type="entry name" value="Biofilm_reg_signaling"/>
</dbReference>
<proteinExistence type="predicted"/>
<dbReference type="CDD" id="cd00130">
    <property type="entry name" value="PAS"/>
    <property type="match status" value="2"/>
</dbReference>
<dbReference type="KEGG" id="mei:Msip34_1174"/>
<dbReference type="SMART" id="SM00091">
    <property type="entry name" value="PAS"/>
    <property type="match status" value="2"/>
</dbReference>
<dbReference type="Pfam" id="PF00563">
    <property type="entry name" value="EAL"/>
    <property type="match status" value="1"/>
</dbReference>
<dbReference type="CDD" id="cd01949">
    <property type="entry name" value="GGDEF"/>
    <property type="match status" value="1"/>
</dbReference>
<dbReference type="InterPro" id="IPR000700">
    <property type="entry name" value="PAS-assoc_C"/>
</dbReference>
<gene>
    <name evidence="7" type="ordered locus">Msip34_1174</name>
</gene>
<evidence type="ECO:0000259" key="4">
    <source>
        <dbReference type="PROSITE" id="PS50113"/>
    </source>
</evidence>
<accession>C6XCZ6</accession>
<dbReference type="eggNOG" id="COG5001">
    <property type="taxonomic scope" value="Bacteria"/>
</dbReference>
<organism evidence="7 8">
    <name type="scientific">Methylovorus glucosotrophus (strain SIP3-4)</name>
    <dbReference type="NCBI Taxonomy" id="582744"/>
    <lineage>
        <taxon>Bacteria</taxon>
        <taxon>Pseudomonadati</taxon>
        <taxon>Pseudomonadota</taxon>
        <taxon>Betaproteobacteria</taxon>
        <taxon>Nitrosomonadales</taxon>
        <taxon>Methylophilaceae</taxon>
        <taxon>Methylovorus</taxon>
    </lineage>
</organism>
<feature type="domain" description="PAS" evidence="3">
    <location>
        <begin position="73"/>
        <end position="115"/>
    </location>
</feature>
<dbReference type="PROSITE" id="PS50887">
    <property type="entry name" value="GGDEF"/>
    <property type="match status" value="1"/>
</dbReference>
<feature type="domain" description="PAC" evidence="4">
    <location>
        <begin position="390"/>
        <end position="442"/>
    </location>
</feature>
<evidence type="ECO:0000259" key="6">
    <source>
        <dbReference type="PROSITE" id="PS50887"/>
    </source>
</evidence>
<evidence type="ECO:0000256" key="1">
    <source>
        <dbReference type="ARBA" id="ARBA00051114"/>
    </source>
</evidence>
<dbReference type="Pfam" id="PF00990">
    <property type="entry name" value="GGDEF"/>
    <property type="match status" value="1"/>
</dbReference>
<evidence type="ECO:0000313" key="8">
    <source>
        <dbReference type="Proteomes" id="UP000002743"/>
    </source>
</evidence>
<dbReference type="SMART" id="SM00086">
    <property type="entry name" value="PAC"/>
    <property type="match status" value="3"/>
</dbReference>
<dbReference type="RefSeq" id="WP_015829926.1">
    <property type="nucleotide sequence ID" value="NC_012969.1"/>
</dbReference>
<dbReference type="Gene3D" id="3.30.450.20">
    <property type="entry name" value="PAS domain"/>
    <property type="match status" value="3"/>
</dbReference>
<dbReference type="InterPro" id="IPR013655">
    <property type="entry name" value="PAS_fold_3"/>
</dbReference>
<dbReference type="AlphaFoldDB" id="C6XCZ6"/>
<dbReference type="Gene3D" id="3.30.70.270">
    <property type="match status" value="1"/>
</dbReference>
<dbReference type="FunFam" id="3.20.20.450:FF:000001">
    <property type="entry name" value="Cyclic di-GMP phosphodiesterase yahA"/>
    <property type="match status" value="1"/>
</dbReference>
<dbReference type="InterPro" id="IPR029787">
    <property type="entry name" value="Nucleotide_cyclase"/>
</dbReference>
<feature type="domain" description="PAC" evidence="4">
    <location>
        <begin position="269"/>
        <end position="320"/>
    </location>
</feature>
<dbReference type="InterPro" id="IPR000160">
    <property type="entry name" value="GGDEF_dom"/>
</dbReference>
<dbReference type="PROSITE" id="PS50883">
    <property type="entry name" value="EAL"/>
    <property type="match status" value="1"/>
</dbReference>
<evidence type="ECO:0000256" key="2">
    <source>
        <dbReference type="SAM" id="Phobius"/>
    </source>
</evidence>
<feature type="domain" description="PAS" evidence="3">
    <location>
        <begin position="317"/>
        <end position="363"/>
    </location>
</feature>
<dbReference type="SMART" id="SM00267">
    <property type="entry name" value="GGDEF"/>
    <property type="match status" value="1"/>
</dbReference>
<dbReference type="GO" id="GO:0071732">
    <property type="term" value="P:cellular response to nitric oxide"/>
    <property type="evidence" value="ECO:0007669"/>
    <property type="project" value="UniProtKB-ARBA"/>
</dbReference>
<feature type="transmembrane region" description="Helical" evidence="2">
    <location>
        <begin position="12"/>
        <end position="29"/>
    </location>
</feature>
<dbReference type="PROSITE" id="PS50113">
    <property type="entry name" value="PAC"/>
    <property type="match status" value="2"/>
</dbReference>
<keyword evidence="2" id="KW-1133">Transmembrane helix</keyword>
<dbReference type="SUPFAM" id="SSF141868">
    <property type="entry name" value="EAL domain-like"/>
    <property type="match status" value="1"/>
</dbReference>
<dbReference type="Pfam" id="PF13426">
    <property type="entry name" value="PAS_9"/>
    <property type="match status" value="2"/>
</dbReference>
<dbReference type="FunFam" id="3.30.70.270:FF:000001">
    <property type="entry name" value="Diguanylate cyclase domain protein"/>
    <property type="match status" value="1"/>
</dbReference>
<dbReference type="NCBIfam" id="TIGR00229">
    <property type="entry name" value="sensory_box"/>
    <property type="match status" value="3"/>
</dbReference>
<dbReference type="PANTHER" id="PTHR44757">
    <property type="entry name" value="DIGUANYLATE CYCLASE DGCP"/>
    <property type="match status" value="1"/>
</dbReference>
<dbReference type="CDD" id="cd01948">
    <property type="entry name" value="EAL"/>
    <property type="match status" value="1"/>
</dbReference>
<dbReference type="InterPro" id="IPR000014">
    <property type="entry name" value="PAS"/>
</dbReference>
<dbReference type="InterPro" id="IPR035965">
    <property type="entry name" value="PAS-like_dom_sf"/>
</dbReference>
<dbReference type="InterPro" id="IPR043128">
    <property type="entry name" value="Rev_trsase/Diguanyl_cyclase"/>
</dbReference>
<dbReference type="STRING" id="582744.Msip34_1174"/>
<dbReference type="SMART" id="SM00052">
    <property type="entry name" value="EAL"/>
    <property type="match status" value="1"/>
</dbReference>
<protein>
    <submittedName>
        <fullName evidence="7">Diguanylate cyclase/phosphodiesterase with PAS/PAC sensor(S)</fullName>
    </submittedName>
</protein>
<keyword evidence="2" id="KW-0472">Membrane</keyword>
<feature type="domain" description="EAL" evidence="5">
    <location>
        <begin position="616"/>
        <end position="869"/>
    </location>
</feature>
<evidence type="ECO:0000259" key="3">
    <source>
        <dbReference type="PROSITE" id="PS50112"/>
    </source>
</evidence>
<dbReference type="Proteomes" id="UP000002743">
    <property type="component" value="Chromosome"/>
</dbReference>
<evidence type="ECO:0000259" key="5">
    <source>
        <dbReference type="PROSITE" id="PS50883"/>
    </source>
</evidence>
<dbReference type="Gene3D" id="3.20.20.450">
    <property type="entry name" value="EAL domain"/>
    <property type="match status" value="1"/>
</dbReference>
<reference evidence="8" key="1">
    <citation type="submission" date="2009-07" db="EMBL/GenBank/DDBJ databases">
        <title>Complete sequence of chromosome of Methylovorus sp. SIP3-4.</title>
        <authorList>
            <person name="Lucas S."/>
            <person name="Copeland A."/>
            <person name="Lapidus A."/>
            <person name="Glavina del Rio T."/>
            <person name="Tice H."/>
            <person name="Bruce D."/>
            <person name="Goodwin L."/>
            <person name="Pitluck S."/>
            <person name="Clum A."/>
            <person name="Larimer F."/>
            <person name="Land M."/>
            <person name="Hauser L."/>
            <person name="Kyrpides N."/>
            <person name="Mikhailova N."/>
            <person name="Kayluzhnaya M."/>
            <person name="Chistoserdova L."/>
        </authorList>
    </citation>
    <scope>NUCLEOTIDE SEQUENCE [LARGE SCALE GENOMIC DNA]</scope>
    <source>
        <strain evidence="8">SIP3-4</strain>
    </source>
</reference>
<reference evidence="7 8" key="2">
    <citation type="journal article" date="2011" name="J. Bacteriol.">
        <title>Genomes of three methylotrophs from a single niche uncover genetic and metabolic divergence of Methylophilaceae.</title>
        <authorList>
            <person name="Lapidus A."/>
            <person name="Clum A."/>
            <person name="Labutti K."/>
            <person name="Kaluzhnaya M.G."/>
            <person name="Lim S."/>
            <person name="Beck D.A."/>
            <person name="Glavina Del Rio T."/>
            <person name="Nolan M."/>
            <person name="Mavromatis K."/>
            <person name="Huntemann M."/>
            <person name="Lucas S."/>
            <person name="Lidstrom M.E."/>
            <person name="Ivanova N."/>
            <person name="Chistoserdova L."/>
        </authorList>
    </citation>
    <scope>NUCLEOTIDE SEQUENCE [LARGE SCALE GENOMIC DNA]</scope>
    <source>
        <strain evidence="7 8">SIP3-4</strain>
    </source>
</reference>
<feature type="domain" description="GGDEF" evidence="6">
    <location>
        <begin position="474"/>
        <end position="607"/>
    </location>
</feature>
<dbReference type="InterPro" id="IPR035919">
    <property type="entry name" value="EAL_sf"/>
</dbReference>
<dbReference type="SUPFAM" id="SSF55785">
    <property type="entry name" value="PYP-like sensor domain (PAS domain)"/>
    <property type="match status" value="3"/>
</dbReference>
<dbReference type="PANTHER" id="PTHR44757:SF2">
    <property type="entry name" value="BIOFILM ARCHITECTURE MAINTENANCE PROTEIN MBAA"/>
    <property type="match status" value="1"/>
</dbReference>
<dbReference type="GO" id="GO:0071111">
    <property type="term" value="F:cyclic-guanylate-specific phosphodiesterase activity"/>
    <property type="evidence" value="ECO:0007669"/>
    <property type="project" value="UniProtKB-EC"/>
</dbReference>
<dbReference type="NCBIfam" id="TIGR00254">
    <property type="entry name" value="GGDEF"/>
    <property type="match status" value="1"/>
</dbReference>
<keyword evidence="2" id="KW-0812">Transmembrane</keyword>
<dbReference type="InterPro" id="IPR001633">
    <property type="entry name" value="EAL_dom"/>
</dbReference>
<sequence length="869" mass="98898">MKLFSRKLRYAAIRIPLIYCVFAVLWIMASDQTLALLLPEAASITHFQTLKGLLFILLTAALLYHLIHRQQLLASRYNSLTVHANDSILLFDHQGKLVDANDRALRMYGYTRDQMQHIHARQLLPDAASDWRSCFLAEAQHNGIIFESEHKHADGSTFSVEVSACLLKIGGSDYIQAIVRDITERLRVVEKLRESEQLLAHMSAIAHIGGWEFDVETGIGSWTREVAHIHGVEFKDNISAEFGLGFYEAESREKIEAAIQQAIDHGKPYDLELELVTARGIRKWVRTVCTPHIIDGRVLKLQGSFQDISDRKVAEDKMRLATLVFENSSEAIMVVDAESQILSVNPAFTEMTGYTAQEVVGKTPKILASGKQDRKFYEEMWHLLDSNGKWQGEVWNRRKNGESYAEWLTIDTIYNEHGEVIRRVALFSDITKNKQNQEVIWRQANFDQLTGLPNRRMLHDRLNQEILKADRNHQMLAVLFLDLDRFKEVNDTYGHLMGDQLLQESAHRLLHSVRECDTVARLGGDEFVVILSGLQDKDVVQDIAQSILKKFDTPFQLDNDLTHVSVSIGITIYPEDGNAGEVLFKNADQAMYVAKNNGRNRYSYFTASMQAHAQNRMRLSNDLHLALPGQQFELYYQPIVELATGQVHKAEALLRWQHPTRGMIPPDNFIPLAEETGLIVDIGNWVFYEAARQVKRLQSLHHASFQISINKSPVQFHNETHGHEAWISFLLMNDLPRQSIVVEITEGLLMHTDESISAQLLGFRDAGVQVALDDFGTGYSSLSYLKKFDIDYLKIDRIFVRNLSRNSSDMALCEAIVMMAHKLDIKVIAEGIETEEQRELLQQIGCDFGQGYLFSPPLPAPAFEAYLRP</sequence>
<dbReference type="SUPFAM" id="SSF55073">
    <property type="entry name" value="Nucleotide cyclase"/>
    <property type="match status" value="1"/>
</dbReference>
<dbReference type="InterPro" id="IPR001610">
    <property type="entry name" value="PAC"/>
</dbReference>
<feature type="transmembrane region" description="Helical" evidence="2">
    <location>
        <begin position="49"/>
        <end position="67"/>
    </location>
</feature>
<dbReference type="PROSITE" id="PS50112">
    <property type="entry name" value="PAS"/>
    <property type="match status" value="2"/>
</dbReference>
<dbReference type="HOGENOM" id="CLU_000445_70_20_4"/>
<dbReference type="Pfam" id="PF08447">
    <property type="entry name" value="PAS_3"/>
    <property type="match status" value="1"/>
</dbReference>
<name>C6XCZ6_METGS</name>
<keyword evidence="8" id="KW-1185">Reference proteome</keyword>
<evidence type="ECO:0000313" key="7">
    <source>
        <dbReference type="EMBL" id="ACT50421.1"/>
    </source>
</evidence>
<comment type="catalytic activity">
    <reaction evidence="1">
        <text>3',3'-c-di-GMP + H2O = 5'-phosphoguanylyl(3'-&gt;5')guanosine + H(+)</text>
        <dbReference type="Rhea" id="RHEA:24902"/>
        <dbReference type="ChEBI" id="CHEBI:15377"/>
        <dbReference type="ChEBI" id="CHEBI:15378"/>
        <dbReference type="ChEBI" id="CHEBI:58754"/>
        <dbReference type="ChEBI" id="CHEBI:58805"/>
        <dbReference type="EC" id="3.1.4.52"/>
    </reaction>
    <physiologicalReaction direction="left-to-right" evidence="1">
        <dbReference type="Rhea" id="RHEA:24903"/>
    </physiologicalReaction>
</comment>